<evidence type="ECO:0000256" key="1">
    <source>
        <dbReference type="SAM" id="MobiDB-lite"/>
    </source>
</evidence>
<feature type="compositionally biased region" description="Basic and acidic residues" evidence="1">
    <location>
        <begin position="30"/>
        <end position="40"/>
    </location>
</feature>
<keyword evidence="2" id="KW-0808">Transferase</keyword>
<dbReference type="Proteomes" id="UP000245073">
    <property type="component" value="Unassembled WGS sequence"/>
</dbReference>
<dbReference type="PIRSF" id="PIRSF031679">
    <property type="entry name" value="Mtase_Alr7345_prd"/>
    <property type="match status" value="1"/>
</dbReference>
<evidence type="ECO:0000313" key="2">
    <source>
        <dbReference type="EMBL" id="PVM91476.1"/>
    </source>
</evidence>
<dbReference type="PROSITE" id="PS51318">
    <property type="entry name" value="TAT"/>
    <property type="match status" value="1"/>
</dbReference>
<dbReference type="GO" id="GO:0008168">
    <property type="term" value="F:methyltransferase activity"/>
    <property type="evidence" value="ECO:0007669"/>
    <property type="project" value="UniProtKB-KW"/>
</dbReference>
<dbReference type="Gene3D" id="3.40.50.150">
    <property type="entry name" value="Vaccinia Virus protein VP39"/>
    <property type="match status" value="1"/>
</dbReference>
<evidence type="ECO:0000313" key="3">
    <source>
        <dbReference type="Proteomes" id="UP000245073"/>
    </source>
</evidence>
<reference evidence="2 3" key="1">
    <citation type="submission" date="2018-04" db="EMBL/GenBank/DDBJ databases">
        <title>The genome sequence of Caulobacter sp. 744.</title>
        <authorList>
            <person name="Gao J."/>
            <person name="Sun J."/>
        </authorList>
    </citation>
    <scope>NUCLEOTIDE SEQUENCE [LARGE SCALE GENOMIC DNA]</scope>
    <source>
        <strain evidence="2 3">774</strain>
    </source>
</reference>
<dbReference type="InterPro" id="IPR006311">
    <property type="entry name" value="TAT_signal"/>
</dbReference>
<dbReference type="AlphaFoldDB" id="A0A2T9K670"/>
<organism evidence="2 3">
    <name type="scientific">Caulobacter endophyticus</name>
    <dbReference type="NCBI Taxonomy" id="2172652"/>
    <lineage>
        <taxon>Bacteria</taxon>
        <taxon>Pseudomonadati</taxon>
        <taxon>Pseudomonadota</taxon>
        <taxon>Alphaproteobacteria</taxon>
        <taxon>Caulobacterales</taxon>
        <taxon>Caulobacteraceae</taxon>
        <taxon>Caulobacter</taxon>
    </lineage>
</organism>
<dbReference type="InterPro" id="IPR029063">
    <property type="entry name" value="SAM-dependent_MTases_sf"/>
</dbReference>
<gene>
    <name evidence="2" type="ORF">DDF67_07080</name>
</gene>
<dbReference type="RefSeq" id="WP_109100202.1">
    <property type="nucleotide sequence ID" value="NZ_QDKQ01000030.1"/>
</dbReference>
<dbReference type="OrthoDB" id="9801692at2"/>
<name>A0A2T9K670_9CAUL</name>
<comment type="caution">
    <text evidence="2">The sequence shown here is derived from an EMBL/GenBank/DDBJ whole genome shotgun (WGS) entry which is preliminary data.</text>
</comment>
<feature type="compositionally biased region" description="Low complexity" evidence="1">
    <location>
        <begin position="41"/>
        <end position="50"/>
    </location>
</feature>
<feature type="region of interest" description="Disordered" evidence="1">
    <location>
        <begin position="30"/>
        <end position="50"/>
    </location>
</feature>
<dbReference type="SUPFAM" id="SSF53335">
    <property type="entry name" value="S-adenosyl-L-methionine-dependent methyltransferases"/>
    <property type="match status" value="1"/>
</dbReference>
<keyword evidence="3" id="KW-1185">Reference proteome</keyword>
<proteinExistence type="predicted"/>
<keyword evidence="2" id="KW-0489">Methyltransferase</keyword>
<dbReference type="GO" id="GO:0032259">
    <property type="term" value="P:methylation"/>
    <property type="evidence" value="ECO:0007669"/>
    <property type="project" value="UniProtKB-KW"/>
</dbReference>
<sequence>MDPAFSWSRRGLLLAAGAAGASGLVGCGRKKDEPAAKAEAPKPAAAAKGGASTLAGAAAGDWRTSADKARDAWRHPVQSLEFWEIRPGQTVVEFWPGAGWYTDILAPFLASTGGKLYEAVLEADPADPAAAEIVAAFRRKLEAKPKIYGKVDITTFGRGSGPVAPAASADRVLFLRNLHNWMAGGIAEKAFKDALAALKPGGILGVEEHRGEPGRVQDVLAADGYVQQAYVEQLAKEAGFVLAGSSEINANPKDTKDHPFGVWTLPPTRLSAPRGDPAEPDFDHAKYDAIGESDRMTLKFVKPK</sequence>
<dbReference type="EMBL" id="QDKQ01000030">
    <property type="protein sequence ID" value="PVM91476.1"/>
    <property type="molecule type" value="Genomic_DNA"/>
</dbReference>
<protein>
    <submittedName>
        <fullName evidence="2">Methyltransferase</fullName>
    </submittedName>
</protein>
<accession>A0A2T9K670</accession>
<dbReference type="InterPro" id="IPR016980">
    <property type="entry name" value="S-AdoMet-dep_MeTrfase_Alr7345"/>
</dbReference>